<feature type="region of interest" description="Disordered" evidence="1">
    <location>
        <begin position="516"/>
        <end position="545"/>
    </location>
</feature>
<evidence type="ECO:0000313" key="5">
    <source>
        <dbReference type="EMBL" id="OGG01391.1"/>
    </source>
</evidence>
<dbReference type="Pfam" id="PF20990">
    <property type="entry name" value="DUF2207_C"/>
    <property type="match status" value="1"/>
</dbReference>
<evidence type="ECO:0000259" key="3">
    <source>
        <dbReference type="Pfam" id="PF09972"/>
    </source>
</evidence>
<organism evidence="5 6">
    <name type="scientific">Candidatus Gottesmanbacteria bacterium RBG_16_52_11</name>
    <dbReference type="NCBI Taxonomy" id="1798374"/>
    <lineage>
        <taxon>Bacteria</taxon>
        <taxon>Candidatus Gottesmaniibacteriota</taxon>
    </lineage>
</organism>
<evidence type="ECO:0000313" key="6">
    <source>
        <dbReference type="Proteomes" id="UP000178448"/>
    </source>
</evidence>
<gene>
    <name evidence="5" type="ORF">A2Z33_02515</name>
</gene>
<feature type="domain" description="Predicted membrane protein YciQ-like C-terminal" evidence="4">
    <location>
        <begin position="281"/>
        <end position="401"/>
    </location>
</feature>
<evidence type="ECO:0008006" key="7">
    <source>
        <dbReference type="Google" id="ProtNLM"/>
    </source>
</evidence>
<evidence type="ECO:0000256" key="1">
    <source>
        <dbReference type="SAM" id="MobiDB-lite"/>
    </source>
</evidence>
<dbReference type="EMBL" id="MFJD01000016">
    <property type="protein sequence ID" value="OGG01391.1"/>
    <property type="molecule type" value="Genomic_DNA"/>
</dbReference>
<dbReference type="InterPro" id="IPR018702">
    <property type="entry name" value="DUF2207"/>
</dbReference>
<reference evidence="5 6" key="1">
    <citation type="journal article" date="2016" name="Nat. Commun.">
        <title>Thousands of microbial genomes shed light on interconnected biogeochemical processes in an aquifer system.</title>
        <authorList>
            <person name="Anantharaman K."/>
            <person name="Brown C.T."/>
            <person name="Hug L.A."/>
            <person name="Sharon I."/>
            <person name="Castelle C.J."/>
            <person name="Probst A.J."/>
            <person name="Thomas B.C."/>
            <person name="Singh A."/>
            <person name="Wilkins M.J."/>
            <person name="Karaoz U."/>
            <person name="Brodie E.L."/>
            <person name="Williams K.H."/>
            <person name="Hubbard S.S."/>
            <person name="Banfield J.F."/>
        </authorList>
    </citation>
    <scope>NUCLEOTIDE SEQUENCE [LARGE SCALE GENOMIC DNA]</scope>
</reference>
<evidence type="ECO:0000256" key="2">
    <source>
        <dbReference type="SAM" id="Phobius"/>
    </source>
</evidence>
<protein>
    <recommendedName>
        <fullName evidence="7">DUF2207 domain-containing protein</fullName>
    </recommendedName>
</protein>
<evidence type="ECO:0000259" key="4">
    <source>
        <dbReference type="Pfam" id="PF20990"/>
    </source>
</evidence>
<name>A0A1F5YMI0_9BACT</name>
<proteinExistence type="predicted"/>
<feature type="transmembrane region" description="Helical" evidence="2">
    <location>
        <begin position="222"/>
        <end position="244"/>
    </location>
</feature>
<dbReference type="AlphaFoldDB" id="A0A1F5YMI0"/>
<dbReference type="STRING" id="1798374.A2Z33_02515"/>
<feature type="domain" description="DUF2207" evidence="3">
    <location>
        <begin position="12"/>
        <end position="200"/>
    </location>
</feature>
<dbReference type="Pfam" id="PF09972">
    <property type="entry name" value="DUF2207"/>
    <property type="match status" value="1"/>
</dbReference>
<comment type="caution">
    <text evidence="5">The sequence shown here is derived from an EMBL/GenBank/DDBJ whole genome shotgun (WGS) entry which is preliminary data.</text>
</comment>
<keyword evidence="2" id="KW-1133">Transmembrane helix</keyword>
<feature type="transmembrane region" description="Helical" evidence="2">
    <location>
        <begin position="392"/>
        <end position="414"/>
    </location>
</feature>
<keyword evidence="2" id="KW-0812">Transmembrane</keyword>
<keyword evidence="2" id="KW-0472">Membrane</keyword>
<dbReference type="InterPro" id="IPR048389">
    <property type="entry name" value="YciQ-like_C"/>
</dbReference>
<accession>A0A1F5YMI0</accession>
<dbReference type="Proteomes" id="UP000178448">
    <property type="component" value="Unassembled WGS sequence"/>
</dbReference>
<sequence length="545" mass="59969">MWLSAGTVRAESITGFTASFDLKSDGKVRITETIDYDFGTLERHGIFRNIPYIKTNAEGKRFAMTFSDFSVLDSSGNARPYRLTRENDETVLKIGDPDRTVTGIVRYVIGYTVSGAVTYFSDHDEFYWNVTGNGWEIPIQTTEASVTFPGNIEPVYVKVLCFTGYEGSRESKCSADYRDNKALVTAGQLEAGQGLTIAVSVPTGMMAVLEPREVVNFTDTPLGAALLAVFGVVLFLFSLFWYIALPVYVVYRWWLYGRDPRPPMGETVWFDAPKTRKLRALTPGETGALVDETADLRDITATIVDLARRGFAVIEERKKNDFYIIKTAKSDIGSLQPFEEKLYVSLFASGDELRVKDARLVSEVESVKSKLYDALVSEGFFPDNPESVRTKYTLLGVAALVTLNLPLVLIAFIFGRAMPRKTLYGAQTAAVGVSLKNFLTSQEKPLGHQAKNQLFFEKLLPYAVAFGVERIWAERFSDITMQPPEWYRGYSWRSYNSMALTDSLRSSLGSVVRAATPTSSSSGFSSGFSGGSSGGGGGGGGGGSW</sequence>
<feature type="compositionally biased region" description="Gly residues" evidence="1">
    <location>
        <begin position="528"/>
        <end position="545"/>
    </location>
</feature>